<dbReference type="EMBL" id="QNRH01000002">
    <property type="protein sequence ID" value="RBO97798.1"/>
    <property type="molecule type" value="Genomic_DNA"/>
</dbReference>
<keyword evidence="2" id="KW-1185">Reference proteome</keyword>
<dbReference type="AlphaFoldDB" id="A0A366E8R1"/>
<name>A0A366E8R1_9HYPH</name>
<gene>
    <name evidence="1" type="ORF">DFR47_102588</name>
</gene>
<dbReference type="RefSeq" id="WP_113943746.1">
    <property type="nucleotide sequence ID" value="NZ_JAHREH010000001.1"/>
</dbReference>
<dbReference type="Proteomes" id="UP000252893">
    <property type="component" value="Unassembled WGS sequence"/>
</dbReference>
<evidence type="ECO:0000313" key="2">
    <source>
        <dbReference type="Proteomes" id="UP000252893"/>
    </source>
</evidence>
<organism evidence="1 2">
    <name type="scientific">Pseudochrobactrum asaccharolyticum</name>
    <dbReference type="NCBI Taxonomy" id="354351"/>
    <lineage>
        <taxon>Bacteria</taxon>
        <taxon>Pseudomonadati</taxon>
        <taxon>Pseudomonadota</taxon>
        <taxon>Alphaproteobacteria</taxon>
        <taxon>Hyphomicrobiales</taxon>
        <taxon>Brucellaceae</taxon>
        <taxon>Pseudochrobactrum</taxon>
    </lineage>
</organism>
<accession>A0A366E8R1</accession>
<evidence type="ECO:0000313" key="1">
    <source>
        <dbReference type="EMBL" id="RBO97798.1"/>
    </source>
</evidence>
<sequence length="156" mass="16977">MAALSRQGSDLYSPRSAWFGQVITCGSAQIKLNLISAQSDSLTADKITAAAQQISAAAGDFSAYALHDAGFAILHEGEEALWLLLHQWIDGGICTQHLWRSDLTGAVSFRPAPAHLMACVWELAIIDFERRAWIETVMAGLPHTAYLSRTLPRGKL</sequence>
<dbReference type="OrthoDB" id="8081243at2"/>
<reference evidence="1 2" key="1">
    <citation type="submission" date="2018-06" db="EMBL/GenBank/DDBJ databases">
        <title>Genomic Encyclopedia of Type Strains, Phase IV (KMG-IV): sequencing the most valuable type-strain genomes for metagenomic binning, comparative biology and taxonomic classification.</title>
        <authorList>
            <person name="Goeker M."/>
        </authorList>
    </citation>
    <scope>NUCLEOTIDE SEQUENCE [LARGE SCALE GENOMIC DNA]</scope>
    <source>
        <strain evidence="1 2">DSM 25619</strain>
    </source>
</reference>
<protein>
    <submittedName>
        <fullName evidence="1">Uncharacterized protein</fullName>
    </submittedName>
</protein>
<comment type="caution">
    <text evidence="1">The sequence shown here is derived from an EMBL/GenBank/DDBJ whole genome shotgun (WGS) entry which is preliminary data.</text>
</comment>
<proteinExistence type="predicted"/>